<dbReference type="AlphaFoldDB" id="D1AX45"/>
<dbReference type="KEGG" id="smf:Smon_0388"/>
<feature type="signal peptide" evidence="1">
    <location>
        <begin position="1"/>
        <end position="18"/>
    </location>
</feature>
<evidence type="ECO:0000313" key="4">
    <source>
        <dbReference type="Proteomes" id="UP000002072"/>
    </source>
</evidence>
<dbReference type="HOGENOM" id="CLU_1146681_0_0_0"/>
<organism evidence="3 4">
    <name type="scientific">Streptobacillus moniliformis (strain ATCC 14647 / DSM 12112 / NCTC 10651 / 9901)</name>
    <dbReference type="NCBI Taxonomy" id="519441"/>
    <lineage>
        <taxon>Bacteria</taxon>
        <taxon>Fusobacteriati</taxon>
        <taxon>Fusobacteriota</taxon>
        <taxon>Fusobacteriia</taxon>
        <taxon>Fusobacteriales</taxon>
        <taxon>Leptotrichiaceae</taxon>
        <taxon>Streptobacillus</taxon>
    </lineage>
</organism>
<dbReference type="eggNOG" id="COG3187">
    <property type="taxonomic scope" value="Bacteria"/>
</dbReference>
<feature type="domain" description="DUF306" evidence="2">
    <location>
        <begin position="153"/>
        <end position="236"/>
    </location>
</feature>
<protein>
    <recommendedName>
        <fullName evidence="2">DUF306 domain-containing protein</fullName>
    </recommendedName>
</protein>
<dbReference type="RefSeq" id="WP_012858428.1">
    <property type="nucleotide sequence ID" value="NC_013515.1"/>
</dbReference>
<dbReference type="PROSITE" id="PS51257">
    <property type="entry name" value="PROKAR_LIPOPROTEIN"/>
    <property type="match status" value="1"/>
</dbReference>
<dbReference type="InterPro" id="IPR005184">
    <property type="entry name" value="DUF306_Meta_HslJ"/>
</dbReference>
<dbReference type="Proteomes" id="UP000002072">
    <property type="component" value="Chromosome"/>
</dbReference>
<dbReference type="Pfam" id="PF03724">
    <property type="entry name" value="META"/>
    <property type="match status" value="2"/>
</dbReference>
<dbReference type="STRING" id="519441.Smon_0388"/>
<dbReference type="Gene3D" id="2.40.128.270">
    <property type="match status" value="2"/>
</dbReference>
<gene>
    <name evidence="3" type="ordered locus">Smon_0388</name>
</gene>
<feature type="chain" id="PRO_5003020071" description="DUF306 domain-containing protein" evidence="1">
    <location>
        <begin position="19"/>
        <end position="242"/>
    </location>
</feature>
<sequence>MKKIILTILSAITLFACSSIKPMDVENQNFVLETIEYTENNILNTIGKGMTLQFKSKKLSGKSSINNFFTGYKIENNKLILDGINLTRMAGSQEDMTLESEYLNALSTNKHINKKGEKLILEAQNGMKLVYIQELNSENLENKNFKLVNDEFKENEFTIGFKENNIFGRSGINRYFSTYEIENNVLFLQNIGTTLMAGEAKLMELESKYLGMLSNVNGIKYENNILTLYTKDNQKLVFEEIK</sequence>
<dbReference type="GeneID" id="29674260"/>
<keyword evidence="1" id="KW-0732">Signal</keyword>
<evidence type="ECO:0000313" key="3">
    <source>
        <dbReference type="EMBL" id="ACZ00871.1"/>
    </source>
</evidence>
<proteinExistence type="predicted"/>
<dbReference type="OrthoDB" id="95216at2"/>
<name>D1AX45_STRM9</name>
<dbReference type="InterPro" id="IPR038670">
    <property type="entry name" value="HslJ-like_sf"/>
</dbReference>
<dbReference type="PANTHER" id="PTHR35535:SF1">
    <property type="entry name" value="HEAT SHOCK PROTEIN HSLJ"/>
    <property type="match status" value="1"/>
</dbReference>
<feature type="domain" description="DUF306" evidence="2">
    <location>
        <begin position="25"/>
        <end position="129"/>
    </location>
</feature>
<accession>D1AX45</accession>
<dbReference type="EMBL" id="CP001779">
    <property type="protein sequence ID" value="ACZ00871.1"/>
    <property type="molecule type" value="Genomic_DNA"/>
</dbReference>
<reference evidence="3 4" key="1">
    <citation type="journal article" date="2009" name="Stand. Genomic Sci.">
        <title>Complete genome sequence of Streptobacillus moniliformis type strain (9901T).</title>
        <authorList>
            <person name="Nolan M."/>
            <person name="Gronow S."/>
            <person name="Lapidus A."/>
            <person name="Ivanova N."/>
            <person name="Copeland A."/>
            <person name="Lucas S."/>
            <person name="Del Rio T.G."/>
            <person name="Chen F."/>
            <person name="Tice H."/>
            <person name="Pitluck S."/>
            <person name="Cheng J.F."/>
            <person name="Sims D."/>
            <person name="Meincke L."/>
            <person name="Bruce D."/>
            <person name="Goodwin L."/>
            <person name="Brettin T."/>
            <person name="Han C."/>
            <person name="Detter J.C."/>
            <person name="Ovchinikova G."/>
            <person name="Pati A."/>
            <person name="Mavromatis K."/>
            <person name="Mikhailova N."/>
            <person name="Chen A."/>
            <person name="Palaniappan K."/>
            <person name="Land M."/>
            <person name="Hauser L."/>
            <person name="Chang Y.J."/>
            <person name="Jeffries C.D."/>
            <person name="Rohde M."/>
            <person name="Sproer C."/>
            <person name="Goker M."/>
            <person name="Bristow J."/>
            <person name="Eisen J.A."/>
            <person name="Markowitz V."/>
            <person name="Hugenholtz P."/>
            <person name="Kyrpides N.C."/>
            <person name="Klenk H.P."/>
            <person name="Chain P."/>
        </authorList>
    </citation>
    <scope>NUCLEOTIDE SEQUENCE [LARGE SCALE GENOMIC DNA]</scope>
    <source>
        <strain evidence="4">ATCC 14647 / DSM 12112 / NCTC 10651 / 9901</strain>
    </source>
</reference>
<evidence type="ECO:0000256" key="1">
    <source>
        <dbReference type="SAM" id="SignalP"/>
    </source>
</evidence>
<dbReference type="PANTHER" id="PTHR35535">
    <property type="entry name" value="HEAT SHOCK PROTEIN HSLJ"/>
    <property type="match status" value="1"/>
</dbReference>
<keyword evidence="4" id="KW-1185">Reference proteome</keyword>
<dbReference type="InterPro" id="IPR053147">
    <property type="entry name" value="Hsp_HslJ-like"/>
</dbReference>
<evidence type="ECO:0000259" key="2">
    <source>
        <dbReference type="Pfam" id="PF03724"/>
    </source>
</evidence>